<keyword evidence="5" id="KW-0843">Virulence</keyword>
<dbReference type="PANTHER" id="PTHR48051:SF1">
    <property type="entry name" value="RAS SUPPRESSOR PROTEIN 1"/>
    <property type="match status" value="1"/>
</dbReference>
<dbReference type="PANTHER" id="PTHR48051">
    <property type="match status" value="1"/>
</dbReference>
<dbReference type="Pfam" id="PF14496">
    <property type="entry name" value="NEL"/>
    <property type="match status" value="1"/>
</dbReference>
<dbReference type="InterPro" id="IPR032675">
    <property type="entry name" value="LRR_dom_sf"/>
</dbReference>
<dbReference type="InterPro" id="IPR001611">
    <property type="entry name" value="Leu-rich_rpt"/>
</dbReference>
<dbReference type="InterPro" id="IPR003591">
    <property type="entry name" value="Leu-rich_rpt_typical-subtyp"/>
</dbReference>
<proteinExistence type="inferred from homology"/>
<dbReference type="InterPro" id="IPR029487">
    <property type="entry name" value="NEL_dom"/>
</dbReference>
<dbReference type="SUPFAM" id="SSF52058">
    <property type="entry name" value="L domain-like"/>
    <property type="match status" value="1"/>
</dbReference>
<evidence type="ECO:0000259" key="8">
    <source>
        <dbReference type="PROSITE" id="PS52053"/>
    </source>
</evidence>
<dbReference type="Gene3D" id="3.80.10.10">
    <property type="entry name" value="Ribonuclease Inhibitor"/>
    <property type="match status" value="2"/>
</dbReference>
<evidence type="ECO:0000256" key="3">
    <source>
        <dbReference type="ARBA" id="ARBA00022614"/>
    </source>
</evidence>
<comment type="catalytic activity">
    <reaction evidence="1">
        <text>S-ubiquitinyl-[E2 ubiquitin-conjugating enzyme]-L-cysteine + [acceptor protein]-L-lysine = [E2 ubiquitin-conjugating enzyme]-L-cysteine + N(6)-ubiquitinyl-[acceptor protein]-L-lysine.</text>
        <dbReference type="EC" id="2.3.2.27"/>
    </reaction>
</comment>
<evidence type="ECO:0000256" key="5">
    <source>
        <dbReference type="ARBA" id="ARBA00023026"/>
    </source>
</evidence>
<evidence type="ECO:0000256" key="4">
    <source>
        <dbReference type="ARBA" id="ARBA00022737"/>
    </source>
</evidence>
<sequence>MKIRPPVRGTTTVDIHSPATSPALAPSSSLDRPGRIDVWAPTTTLARYHPEPGRARPDVNPDAIAPAPPLTVHELPTAATLPSPRAQTAIESYWIVTGARLPEADAQGFRTLKGRPYVDVPDGGIVQIGIDPLTGLYRARLHSELTPSGPVLVRDVDSALWHPRPDLESIIFTLSETRLEAFRTTLDFAHAEVDGDGLIRHEGKLYVVIHERTYQVLHDQEASSPHAAVMRIIRTQDPVARDSDNVYVATRPGRSEAIVFDPRDGWVGVNVAGTGGMRRGEPERPVRQSLAERLAAFVNRPKRLEPRVRKLFPSFDDQQVATWLQSFGDTASAALTRKEAEYKTLKKDLLAWIESGAQTSSASEVKAKLIADEIKRCWRHETAARLILSAEGISLPVLSADFSHVRVLTLSGVNGSAAAETFLSGFSDLRSLSIKHSSLEKLPAPVADMRKLTRLDLSSNHIELDQQGAARLAGLNQLIALDLSHNPLNNTPDFSGMTGLNSLDLSHTGITHWPTGLEEMSALTDLNLSHNALREVPQAFINPAAERLASVARINSVTHLAGNDFPPGYWREFDNYWRRLNREHPELIKTTRPTAFDTEDSGVQRYRRLYPGKSIKACRDFIWSLEQDAAGIRLNNLEQEFSMLKGQLDAWVFSGGGIRQRYIRANQLQINAQNRNDRTEASNRILACWRRETPQKLANDQTPIGLELDLSGLNLPSLPDIDVDFSHVGSLKLSNMSLSTSPEGFLTRFRHVRWLDLSRNQLRELPPAVGEMHGLTRLFLQDNQIALTAESAQVLAGRSTLRALWLNDNPHLGITPDFSQILDMRSLNLASTGIDAFPTGLVDQPLLDTVNLRHNRITEIHDAVIAPPDERLTHTARVNNVTDIGRNPLSAETLTRLNRYNERLIEAETPLTGRNNLIDSARGRGPAVVRTMADDPMARWTAGLSADEVSARRTQWQTLRDQQGSDGLFDTLERLLQNPAGHQALQQRVWKVIDSITENSPESERLRRELFSRAGEATCCDRAAFTFANLEVRTMMYNARTQARDQAQGPKLSALSKALFRLHEVDKIASADIARREAAISETRGTQAGAAHVQEEVEIRLAYRHGLKDRLQLPGQPERMGFAQLANVSKAQLDAAYEKVIALDNSPEEFQALISREFWQEFVTHKYRSQFESQRQPFQDRQSTLDDAHNAKTLAFADYDEQSRALQASLAIEEAALVETLTRQELSEQAARSTDEQTTREAE</sequence>
<dbReference type="EMBL" id="JANIGP010000003">
    <property type="protein sequence ID" value="MCY0108085.1"/>
    <property type="molecule type" value="Genomic_DNA"/>
</dbReference>
<protein>
    <recommendedName>
        <fullName evidence="2">RING-type E3 ubiquitin transferase</fullName>
        <ecNumber evidence="2">2.3.2.27</ecNumber>
    </recommendedName>
</protein>
<feature type="region of interest" description="Disordered" evidence="7">
    <location>
        <begin position="1223"/>
        <end position="1243"/>
    </location>
</feature>
<keyword evidence="10" id="KW-1185">Reference proteome</keyword>
<keyword evidence="6" id="KW-1035">Host cytoplasm</keyword>
<keyword evidence="6" id="KW-0833">Ubl conjugation pathway</keyword>
<reference evidence="9 10" key="1">
    <citation type="submission" date="2022-07" db="EMBL/GenBank/DDBJ databases">
        <title>Characterization of plant growth promoting rhizobacteria (PGPR) for use as bioinoculants in agriculture.</title>
        <authorList>
            <person name="Hassen A.I."/>
            <person name="Pierneef R."/>
        </authorList>
    </citation>
    <scope>NUCLEOTIDE SEQUENCE [LARGE SCALE GENOMIC DNA]</scope>
    <source>
        <strain evidence="9 10">SARCC-3054</strain>
    </source>
</reference>
<feature type="domain" description="NEL" evidence="8">
    <location>
        <begin position="932"/>
        <end position="1241"/>
    </location>
</feature>
<keyword evidence="4" id="KW-0677">Repeat</keyword>
<feature type="region of interest" description="Disordered" evidence="7">
    <location>
        <begin position="1"/>
        <end position="35"/>
    </location>
</feature>
<name>A0ABT3YRI3_9PSED</name>
<evidence type="ECO:0000313" key="10">
    <source>
        <dbReference type="Proteomes" id="UP001207830"/>
    </source>
</evidence>
<comment type="PTM">
    <text evidence="6">Ubiquitinated in the presence of host E1 ubiquitin-activating enzyme, E2 ubiquitin-conjugating enzyme and ubiquitin.</text>
</comment>
<gene>
    <name evidence="9" type="ORF">NQF78_07165</name>
</gene>
<keyword evidence="3" id="KW-0433">Leucine-rich repeat</keyword>
<dbReference type="PROSITE" id="PS51450">
    <property type="entry name" value="LRR"/>
    <property type="match status" value="1"/>
</dbReference>
<comment type="caution">
    <text evidence="9">The sequence shown here is derived from an EMBL/GenBank/DDBJ whole genome shotgun (WGS) entry which is preliminary data.</text>
</comment>
<dbReference type="PROSITE" id="PS52053">
    <property type="entry name" value="NEL"/>
    <property type="match status" value="1"/>
</dbReference>
<dbReference type="RefSeq" id="WP_267797405.1">
    <property type="nucleotide sequence ID" value="NZ_JANIGP010000003.1"/>
</dbReference>
<keyword evidence="6" id="KW-0964">Secreted</keyword>
<dbReference type="InterPro" id="IPR050216">
    <property type="entry name" value="LRR_domain-containing"/>
</dbReference>
<dbReference type="SMART" id="SM00369">
    <property type="entry name" value="LRR_TYP"/>
    <property type="match status" value="5"/>
</dbReference>
<keyword evidence="6" id="KW-0832">Ubl conjugation</keyword>
<accession>A0ABT3YRI3</accession>
<dbReference type="EC" id="2.3.2.27" evidence="2"/>
<feature type="compositionally biased region" description="Basic and acidic residues" evidence="7">
    <location>
        <begin position="1233"/>
        <end position="1243"/>
    </location>
</feature>
<dbReference type="Gene3D" id="1.20.58.360">
    <property type="entry name" value="Shigella T3SS effector IpaH defines"/>
    <property type="match status" value="1"/>
</dbReference>
<dbReference type="Proteomes" id="UP001207830">
    <property type="component" value="Unassembled WGS sequence"/>
</dbReference>
<evidence type="ECO:0000313" key="9">
    <source>
        <dbReference type="EMBL" id="MCY0108085.1"/>
    </source>
</evidence>
<evidence type="ECO:0000256" key="2">
    <source>
        <dbReference type="ARBA" id="ARBA00012483"/>
    </source>
</evidence>
<evidence type="ECO:0000256" key="1">
    <source>
        <dbReference type="ARBA" id="ARBA00000900"/>
    </source>
</evidence>
<feature type="active site" description="Glycyl thioester intermediate" evidence="6">
    <location>
        <position position="1019"/>
    </location>
</feature>
<organism evidence="9 10">
    <name type="scientific">Pseudomonas monsensis</name>
    <dbReference type="NCBI Taxonomy" id="2745509"/>
    <lineage>
        <taxon>Bacteria</taxon>
        <taxon>Pseudomonadati</taxon>
        <taxon>Pseudomonadota</taxon>
        <taxon>Gammaproteobacteria</taxon>
        <taxon>Pseudomonadales</taxon>
        <taxon>Pseudomonadaceae</taxon>
        <taxon>Pseudomonas</taxon>
    </lineage>
</organism>
<comment type="similarity">
    <text evidence="6">Belongs to the LRR-containing bacterial E3 ligase family.</text>
</comment>
<feature type="compositionally biased region" description="Low complexity" evidence="7">
    <location>
        <begin position="17"/>
        <end position="30"/>
    </location>
</feature>
<evidence type="ECO:0000256" key="6">
    <source>
        <dbReference type="PROSITE-ProRule" id="PRU01398"/>
    </source>
</evidence>
<keyword evidence="6" id="KW-0808">Transferase</keyword>
<evidence type="ECO:0000256" key="7">
    <source>
        <dbReference type="SAM" id="MobiDB-lite"/>
    </source>
</evidence>